<feature type="transmembrane region" description="Helical" evidence="2">
    <location>
        <begin position="21"/>
        <end position="44"/>
    </location>
</feature>
<evidence type="ECO:0000259" key="3">
    <source>
        <dbReference type="Pfam" id="PF23985"/>
    </source>
</evidence>
<keyword evidence="2" id="KW-1133">Transmembrane helix</keyword>
<evidence type="ECO:0000256" key="1">
    <source>
        <dbReference type="SAM" id="MobiDB-lite"/>
    </source>
</evidence>
<dbReference type="Pfam" id="PF23960">
    <property type="entry name" value="DUF7289"/>
    <property type="match status" value="1"/>
</dbReference>
<name>A0A1H7I7Y3_HALLR</name>
<evidence type="ECO:0000313" key="4">
    <source>
        <dbReference type="EMBL" id="SEK58528.1"/>
    </source>
</evidence>
<dbReference type="OrthoDB" id="148042at2157"/>
<dbReference type="Proteomes" id="UP000183894">
    <property type="component" value="Unassembled WGS sequence"/>
</dbReference>
<evidence type="ECO:0000256" key="2">
    <source>
        <dbReference type="SAM" id="Phobius"/>
    </source>
</evidence>
<dbReference type="InterPro" id="IPR055713">
    <property type="entry name" value="DUF7289"/>
</dbReference>
<accession>A0A1H7I7Y3</accession>
<organism evidence="4 5">
    <name type="scientific">Haloferax larsenii</name>
    <dbReference type="NCBI Taxonomy" id="302484"/>
    <lineage>
        <taxon>Archaea</taxon>
        <taxon>Methanobacteriati</taxon>
        <taxon>Methanobacteriota</taxon>
        <taxon>Stenosarchaea group</taxon>
        <taxon>Halobacteria</taxon>
        <taxon>Halobacteriales</taxon>
        <taxon>Haloferacaceae</taxon>
        <taxon>Haloferax</taxon>
    </lineage>
</organism>
<keyword evidence="2" id="KW-0472">Membrane</keyword>
<keyword evidence="2" id="KW-0812">Transmembrane</keyword>
<sequence length="499" mass="54443">MSRPRVPWLYRVVRDRSGQTSPLAVVILLGITVLGTTAVVTLGATALDETKQASNAARAEHSMTLFDSKMAITALGDSRSQSVELGGSNDGQYVVRDDTTRLIVTHKNYDEFGSEQEIYNETLGSIEYREGDVTIAYEGGGVWRTEDNGTSMVSPPEFHYRGATLTFPLIQLTGSGGSGRNAVADITERKQADPVYPNSSVSYANTSGTYSNPVRNGTVEVTVVSPHYKGWAQFFADRTEGNMSIDHTNESVSVELETLGLVGDFQMPNEGNSINVRGMAGDHNVSEYTLNLTAKPHFQNMHWSMYHDGPDEDIEFHIYSDGKCKNNGGFNGEIDVSIYYSNQSGTYQGWQKSNIDPTTNPDVSVDCSTDPGTLNIDLTSPNIDLEYGDITMTGSDNKWYFGPEIKSSSTPSSVTFDQHPSDGPTTYTAGDKQTLNHLTNHYLSLISPRFELTVTDGPGGSERIDEGASSGSLVYDQAEGGRFITFLHVTENRVEVDVS</sequence>
<gene>
    <name evidence="4" type="ORF">SAMN04488691_101810</name>
</gene>
<dbReference type="Pfam" id="PF23985">
    <property type="entry name" value="DUF7308"/>
    <property type="match status" value="1"/>
</dbReference>
<dbReference type="RefSeq" id="WP_074792231.1">
    <property type="nucleotide sequence ID" value="NZ_FOAD01000001.1"/>
</dbReference>
<protein>
    <recommendedName>
        <fullName evidence="3">DUF7308 domain-containing protein</fullName>
    </recommendedName>
</protein>
<feature type="domain" description="DUF7308" evidence="3">
    <location>
        <begin position="275"/>
        <end position="476"/>
    </location>
</feature>
<dbReference type="EMBL" id="FOAD01000001">
    <property type="protein sequence ID" value="SEK58528.1"/>
    <property type="molecule type" value="Genomic_DNA"/>
</dbReference>
<reference evidence="4 5" key="1">
    <citation type="submission" date="2016-10" db="EMBL/GenBank/DDBJ databases">
        <authorList>
            <person name="de Groot N.N."/>
        </authorList>
    </citation>
    <scope>NUCLEOTIDE SEQUENCE [LARGE SCALE GENOMIC DNA]</scope>
    <source>
        <strain evidence="4 5">CDM_5</strain>
    </source>
</reference>
<feature type="region of interest" description="Disordered" evidence="1">
    <location>
        <begin position="409"/>
        <end position="429"/>
    </location>
</feature>
<dbReference type="InterPro" id="IPR055732">
    <property type="entry name" value="DUF7308"/>
</dbReference>
<proteinExistence type="predicted"/>
<dbReference type="AlphaFoldDB" id="A0A1H7I7Y3"/>
<evidence type="ECO:0000313" key="5">
    <source>
        <dbReference type="Proteomes" id="UP000183894"/>
    </source>
</evidence>